<keyword evidence="3" id="KW-1185">Reference proteome</keyword>
<proteinExistence type="predicted"/>
<comment type="caution">
    <text evidence="2">The sequence shown here is derived from an EMBL/GenBank/DDBJ whole genome shotgun (WGS) entry which is preliminary data.</text>
</comment>
<organism evidence="2 3">
    <name type="scientific">Flavobacterium chungnamense</name>
    <dbReference type="NCBI Taxonomy" id="706182"/>
    <lineage>
        <taxon>Bacteria</taxon>
        <taxon>Pseudomonadati</taxon>
        <taxon>Bacteroidota</taxon>
        <taxon>Flavobacteriia</taxon>
        <taxon>Flavobacteriales</taxon>
        <taxon>Flavobacteriaceae</taxon>
        <taxon>Flavobacterium</taxon>
    </lineage>
</organism>
<evidence type="ECO:0000256" key="1">
    <source>
        <dbReference type="SAM" id="Phobius"/>
    </source>
</evidence>
<accession>A0ABP7UIU9</accession>
<dbReference type="EMBL" id="BAABCS010000005">
    <property type="protein sequence ID" value="GAA4044564.1"/>
    <property type="molecule type" value="Genomic_DNA"/>
</dbReference>
<reference evidence="3" key="1">
    <citation type="journal article" date="2019" name="Int. J. Syst. Evol. Microbiol.">
        <title>The Global Catalogue of Microorganisms (GCM) 10K type strain sequencing project: providing services to taxonomists for standard genome sequencing and annotation.</title>
        <authorList>
            <consortium name="The Broad Institute Genomics Platform"/>
            <consortium name="The Broad Institute Genome Sequencing Center for Infectious Disease"/>
            <person name="Wu L."/>
            <person name="Ma J."/>
        </authorList>
    </citation>
    <scope>NUCLEOTIDE SEQUENCE [LARGE SCALE GENOMIC DNA]</scope>
    <source>
        <strain evidence="3">JCM 17068</strain>
    </source>
</reference>
<name>A0ABP7UIU9_9FLAO</name>
<dbReference type="Proteomes" id="UP001500426">
    <property type="component" value="Unassembled WGS sequence"/>
</dbReference>
<sequence>MDVLDIIINFINVTDSSNLINKNWIILSDKNEYQGERNKAFFSFLILIILYLFIITFIIYLIKYLFFK</sequence>
<gene>
    <name evidence="2" type="ORF">GCM10022388_07290</name>
</gene>
<feature type="transmembrane region" description="Helical" evidence="1">
    <location>
        <begin position="40"/>
        <end position="62"/>
    </location>
</feature>
<protein>
    <submittedName>
        <fullName evidence="2">Uncharacterized protein</fullName>
    </submittedName>
</protein>
<evidence type="ECO:0000313" key="3">
    <source>
        <dbReference type="Proteomes" id="UP001500426"/>
    </source>
</evidence>
<keyword evidence="1" id="KW-0812">Transmembrane</keyword>
<keyword evidence="1" id="KW-1133">Transmembrane helix</keyword>
<evidence type="ECO:0000313" key="2">
    <source>
        <dbReference type="EMBL" id="GAA4044564.1"/>
    </source>
</evidence>
<keyword evidence="1" id="KW-0472">Membrane</keyword>